<evidence type="ECO:0000313" key="4">
    <source>
        <dbReference type="Proteomes" id="UP000243688"/>
    </source>
</evidence>
<evidence type="ECO:0000259" key="2">
    <source>
        <dbReference type="Pfam" id="PF00535"/>
    </source>
</evidence>
<dbReference type="SUPFAM" id="SSF53448">
    <property type="entry name" value="Nucleotide-diphospho-sugar transferases"/>
    <property type="match status" value="1"/>
</dbReference>
<sequence length="311" mass="33663">MGFAAGNQKEWRDGCYRLVVFLPARNEEDNVADVVAAVPRDMPGADVRVLVIDDGSTDATVACALKAGADRVVSLGRPCGLGAAVRAGMAEALRMGADVAVMIDADNEYPPARIPDLVRPIVRGEADYVVGSRFLGGKVRGMKWSRRVGNFAFTMLVRLLTGVPVTDGQSGMRAFSREVLERADILHDYNYAQVLTMNIVGQGFRMAEVPIEYRPRTRGRSFIRYPAYLRAVLPAIWREWRRLRARRKAAAGATVKKTDRATVKRTVSGAETSDREATAGGAGLPDAVAGADARRFGRTAGCVGHEPVSGR</sequence>
<evidence type="ECO:0000256" key="1">
    <source>
        <dbReference type="SAM" id="MobiDB-lite"/>
    </source>
</evidence>
<dbReference type="InterPro" id="IPR001173">
    <property type="entry name" value="Glyco_trans_2-like"/>
</dbReference>
<dbReference type="Proteomes" id="UP000243688">
    <property type="component" value="Unassembled WGS sequence"/>
</dbReference>
<accession>A0A2A6E2L9</accession>
<organism evidence="3 4">
    <name type="scientific">Candidatus Reconcilbacillus cellulovorans</name>
    <dbReference type="NCBI Taxonomy" id="1906605"/>
    <lineage>
        <taxon>Bacteria</taxon>
        <taxon>Bacillati</taxon>
        <taxon>Bacillota</taxon>
        <taxon>Bacilli</taxon>
        <taxon>Bacillales</taxon>
        <taxon>Paenibacillaceae</taxon>
        <taxon>Candidatus Reconcilbacillus</taxon>
    </lineage>
</organism>
<dbReference type="EMBL" id="MOXJ01000003">
    <property type="protein sequence ID" value="PDO11380.1"/>
    <property type="molecule type" value="Genomic_DNA"/>
</dbReference>
<name>A0A2A6E2L9_9BACL</name>
<proteinExistence type="predicted"/>
<dbReference type="Pfam" id="PF00535">
    <property type="entry name" value="Glycos_transf_2"/>
    <property type="match status" value="1"/>
</dbReference>
<gene>
    <name evidence="3" type="ORF">BLM47_02680</name>
</gene>
<feature type="region of interest" description="Disordered" evidence="1">
    <location>
        <begin position="264"/>
        <end position="286"/>
    </location>
</feature>
<dbReference type="PANTHER" id="PTHR48090:SF7">
    <property type="entry name" value="RFBJ PROTEIN"/>
    <property type="match status" value="1"/>
</dbReference>
<reference evidence="3 4" key="1">
    <citation type="submission" date="2016-12" db="EMBL/GenBank/DDBJ databases">
        <title>Candidatus Reconcilibacillus cellulovorans genome.</title>
        <authorList>
            <person name="Kolinko S."/>
            <person name="Wu Y.-W."/>
            <person name="Tachea F."/>
            <person name="Denzel E."/>
            <person name="Hiras J."/>
            <person name="Baecker N."/>
            <person name="Chan L.J."/>
            <person name="Eichorst S.A."/>
            <person name="Frey D."/>
            <person name="Adams P.D."/>
            <person name="Pray T."/>
            <person name="Tanjore D."/>
            <person name="Petzold C.J."/>
            <person name="Gladden J.M."/>
            <person name="Simmons B.A."/>
            <person name="Singer S.W."/>
        </authorList>
    </citation>
    <scope>NUCLEOTIDE SEQUENCE [LARGE SCALE GENOMIC DNA]</scope>
    <source>
        <strain evidence="3">JTherm</strain>
    </source>
</reference>
<dbReference type="AlphaFoldDB" id="A0A2A6E2L9"/>
<dbReference type="InterPro" id="IPR050256">
    <property type="entry name" value="Glycosyltransferase_2"/>
</dbReference>
<dbReference type="Gene3D" id="3.90.550.10">
    <property type="entry name" value="Spore Coat Polysaccharide Biosynthesis Protein SpsA, Chain A"/>
    <property type="match status" value="1"/>
</dbReference>
<dbReference type="CDD" id="cd04179">
    <property type="entry name" value="DPM_DPG-synthase_like"/>
    <property type="match status" value="1"/>
</dbReference>
<feature type="domain" description="Glycosyltransferase 2-like" evidence="2">
    <location>
        <begin position="20"/>
        <end position="181"/>
    </location>
</feature>
<dbReference type="InterPro" id="IPR029044">
    <property type="entry name" value="Nucleotide-diphossugar_trans"/>
</dbReference>
<evidence type="ECO:0000313" key="3">
    <source>
        <dbReference type="EMBL" id="PDO11380.1"/>
    </source>
</evidence>
<comment type="caution">
    <text evidence="3">The sequence shown here is derived from an EMBL/GenBank/DDBJ whole genome shotgun (WGS) entry which is preliminary data.</text>
</comment>
<protein>
    <recommendedName>
        <fullName evidence="2">Glycosyltransferase 2-like domain-containing protein</fullName>
    </recommendedName>
</protein>
<dbReference type="PANTHER" id="PTHR48090">
    <property type="entry name" value="UNDECAPRENYL-PHOSPHATE 4-DEOXY-4-FORMAMIDO-L-ARABINOSE TRANSFERASE-RELATED"/>
    <property type="match status" value="1"/>
</dbReference>